<evidence type="ECO:0000313" key="16">
    <source>
        <dbReference type="Proteomes" id="UP000500882"/>
    </source>
</evidence>
<dbReference type="RefSeq" id="WP_022471417.1">
    <property type="nucleotide sequence ID" value="NZ_AP022660.1"/>
</dbReference>
<gene>
    <name evidence="12" type="ORF">BatF92_40670</name>
    <name evidence="13" type="ORF">GAN59_00835</name>
    <name evidence="14" type="ORF">KQP59_14135</name>
</gene>
<dbReference type="NCBIfam" id="TIGR04057">
    <property type="entry name" value="SusC_RagA_signa"/>
    <property type="match status" value="1"/>
</dbReference>
<dbReference type="NCBIfam" id="TIGR04056">
    <property type="entry name" value="OMP_RagA_SusC"/>
    <property type="match status" value="1"/>
</dbReference>
<keyword evidence="7 9" id="KW-0472">Membrane</keyword>
<dbReference type="InterPro" id="IPR036942">
    <property type="entry name" value="Beta-barrel_TonB_sf"/>
</dbReference>
<dbReference type="EMBL" id="AP022660">
    <property type="protein sequence ID" value="BCA52125.1"/>
    <property type="molecule type" value="Genomic_DNA"/>
</dbReference>
<dbReference type="PROSITE" id="PS01156">
    <property type="entry name" value="TONB_DEPENDENT_REC_2"/>
    <property type="match status" value="1"/>
</dbReference>
<dbReference type="InterPro" id="IPR008969">
    <property type="entry name" value="CarboxyPept-like_regulatory"/>
</dbReference>
<evidence type="ECO:0000256" key="9">
    <source>
        <dbReference type="PROSITE-ProRule" id="PRU01360"/>
    </source>
</evidence>
<dbReference type="EMBL" id="CP083681">
    <property type="protein sequence ID" value="UYU69444.1"/>
    <property type="molecule type" value="Genomic_DNA"/>
</dbReference>
<evidence type="ECO:0000313" key="12">
    <source>
        <dbReference type="EMBL" id="BCA52125.1"/>
    </source>
</evidence>
<keyword evidence="5 10" id="KW-0732">Signal</keyword>
<evidence type="ECO:0000256" key="7">
    <source>
        <dbReference type="ARBA" id="ARBA00023136"/>
    </source>
</evidence>
<feature type="signal peptide" evidence="10">
    <location>
        <begin position="1"/>
        <end position="21"/>
    </location>
</feature>
<dbReference type="Gene3D" id="2.40.170.20">
    <property type="entry name" value="TonB-dependent receptor, beta-barrel domain"/>
    <property type="match status" value="1"/>
</dbReference>
<dbReference type="Gene3D" id="2.170.130.10">
    <property type="entry name" value="TonB-dependent receptor, plug domain"/>
    <property type="match status" value="1"/>
</dbReference>
<dbReference type="PROSITE" id="PS52016">
    <property type="entry name" value="TONB_DEPENDENT_REC_3"/>
    <property type="match status" value="1"/>
</dbReference>
<reference evidence="12 16" key="2">
    <citation type="submission" date="2020-02" db="EMBL/GenBank/DDBJ databases">
        <title>Whole-genome sequencing and comparative analysis of the genomes of Bacteroides thetaiotaomicron and Escherichia coli isolated from a healthy resident in Vietnam.</title>
        <authorList>
            <person name="Mohsin M."/>
            <person name="Tanaka K."/>
            <person name="Kawahara R."/>
            <person name="Kondo S."/>
            <person name="Noguchi H."/>
            <person name="Motooka D."/>
            <person name="Nakamura S."/>
            <person name="Khong D.T."/>
            <person name="Nguyen T.N."/>
            <person name="Tran H.T."/>
            <person name="Yamamoto Y."/>
        </authorList>
    </citation>
    <scope>NUCLEOTIDE SEQUENCE [LARGE SCALE GENOMIC DNA]</scope>
    <source>
        <strain evidence="12 16">F9-2</strain>
    </source>
</reference>
<comment type="subcellular location">
    <subcellularLocation>
        <location evidence="1 9">Cell outer membrane</location>
        <topology evidence="1 9">Multi-pass membrane protein</topology>
    </subcellularLocation>
</comment>
<evidence type="ECO:0000256" key="6">
    <source>
        <dbReference type="ARBA" id="ARBA00023077"/>
    </source>
</evidence>
<keyword evidence="2 9" id="KW-0813">Transport</keyword>
<feature type="chain" id="PRO_5041544694" evidence="10">
    <location>
        <begin position="22"/>
        <end position="1069"/>
    </location>
</feature>
<dbReference type="Gene3D" id="2.60.40.1120">
    <property type="entry name" value="Carboxypeptidase-like, regulatory domain"/>
    <property type="match status" value="1"/>
</dbReference>
<keyword evidence="4 9" id="KW-0812">Transmembrane</keyword>
<evidence type="ECO:0000256" key="4">
    <source>
        <dbReference type="ARBA" id="ARBA00022692"/>
    </source>
</evidence>
<keyword evidence="3 9" id="KW-1134">Transmembrane beta strand</keyword>
<protein>
    <submittedName>
        <fullName evidence="13">SusC/RagA family TonB-linked outer membrane protein</fullName>
    </submittedName>
</protein>
<dbReference type="InterPro" id="IPR037066">
    <property type="entry name" value="Plug_dom_sf"/>
</dbReference>
<evidence type="ECO:0000256" key="5">
    <source>
        <dbReference type="ARBA" id="ARBA00022729"/>
    </source>
</evidence>
<evidence type="ECO:0000256" key="2">
    <source>
        <dbReference type="ARBA" id="ARBA00022448"/>
    </source>
</evidence>
<dbReference type="GO" id="GO:0009279">
    <property type="term" value="C:cell outer membrane"/>
    <property type="evidence" value="ECO:0007669"/>
    <property type="project" value="UniProtKB-SubCell"/>
</dbReference>
<dbReference type="AlphaFoldDB" id="A0A3E5HDE1"/>
<dbReference type="Proteomes" id="UP000488521">
    <property type="component" value="Unassembled WGS sequence"/>
</dbReference>
<keyword evidence="6" id="KW-0798">TonB box</keyword>
<name>A0A3E5HDE1_BACT4</name>
<evidence type="ECO:0000313" key="13">
    <source>
        <dbReference type="EMBL" id="KAB4479109.1"/>
    </source>
</evidence>
<dbReference type="InterPro" id="IPR010917">
    <property type="entry name" value="TonB_rcpt_CS"/>
</dbReference>
<evidence type="ECO:0000256" key="3">
    <source>
        <dbReference type="ARBA" id="ARBA00022452"/>
    </source>
</evidence>
<dbReference type="Proteomes" id="UP001156216">
    <property type="component" value="Chromosome"/>
</dbReference>
<dbReference type="Pfam" id="PF07715">
    <property type="entry name" value="Plug"/>
    <property type="match status" value="1"/>
</dbReference>
<accession>A0A3E5HDE1</accession>
<organism evidence="13 15">
    <name type="scientific">Bacteroides thetaiotaomicron</name>
    <dbReference type="NCBI Taxonomy" id="818"/>
    <lineage>
        <taxon>Bacteria</taxon>
        <taxon>Pseudomonadati</taxon>
        <taxon>Bacteroidota</taxon>
        <taxon>Bacteroidia</taxon>
        <taxon>Bacteroidales</taxon>
        <taxon>Bacteroidaceae</taxon>
        <taxon>Bacteroides</taxon>
    </lineage>
</organism>
<reference evidence="14" key="3">
    <citation type="submission" date="2021-06" db="EMBL/GenBank/DDBJ databases">
        <title>Interrogation of the integrated mobile genetic elements in gut-associated Bacteroides with a consensus prediction approach.</title>
        <authorList>
            <person name="Campbell D.E."/>
            <person name="Leigh J.R."/>
            <person name="Kim T."/>
            <person name="England W."/>
            <person name="Whitaker R.J."/>
            <person name="Degnan P.H."/>
        </authorList>
    </citation>
    <scope>NUCLEOTIDE SEQUENCE</scope>
    <source>
        <strain evidence="14">VPI-BTDOT2</strain>
    </source>
</reference>
<evidence type="ECO:0000256" key="10">
    <source>
        <dbReference type="SAM" id="SignalP"/>
    </source>
</evidence>
<dbReference type="InterPro" id="IPR039426">
    <property type="entry name" value="TonB-dep_rcpt-like"/>
</dbReference>
<dbReference type="InterPro" id="IPR012910">
    <property type="entry name" value="Plug_dom"/>
</dbReference>
<comment type="similarity">
    <text evidence="9">Belongs to the TonB-dependent receptor family.</text>
</comment>
<reference evidence="13 15" key="1">
    <citation type="journal article" date="2019" name="Nat. Med.">
        <title>A library of human gut bacterial isolates paired with longitudinal multiomics data enables mechanistic microbiome research.</title>
        <authorList>
            <person name="Poyet M."/>
            <person name="Groussin M."/>
            <person name="Gibbons S.M."/>
            <person name="Avila-Pacheco J."/>
            <person name="Jiang X."/>
            <person name="Kearney S.M."/>
            <person name="Perrotta A.R."/>
            <person name="Berdy B."/>
            <person name="Zhao S."/>
            <person name="Lieberman T.D."/>
            <person name="Swanson P.K."/>
            <person name="Smith M."/>
            <person name="Roesemann S."/>
            <person name="Alexander J.E."/>
            <person name="Rich S.A."/>
            <person name="Livny J."/>
            <person name="Vlamakis H."/>
            <person name="Clish C."/>
            <person name="Bullock K."/>
            <person name="Deik A."/>
            <person name="Scott J."/>
            <person name="Pierce K.A."/>
            <person name="Xavier R.J."/>
            <person name="Alm E.J."/>
        </authorList>
    </citation>
    <scope>NUCLEOTIDE SEQUENCE [LARGE SCALE GENOMIC DNA]</scope>
    <source>
        <strain evidence="13 15">BIOML-A156</strain>
    </source>
</reference>
<dbReference type="SUPFAM" id="SSF49464">
    <property type="entry name" value="Carboxypeptidase regulatory domain-like"/>
    <property type="match status" value="1"/>
</dbReference>
<evidence type="ECO:0000313" key="14">
    <source>
        <dbReference type="EMBL" id="UYU69444.1"/>
    </source>
</evidence>
<keyword evidence="8 9" id="KW-0998">Cell outer membrane</keyword>
<dbReference type="InterPro" id="IPR023996">
    <property type="entry name" value="TonB-dep_OMP_SusC/RagA"/>
</dbReference>
<sequence length="1069" mass="118094">MRSIYRLLILGAFLYHSQLSAAIPINASSPEPEAITQGKLTITGVVIDKATGESLPSVAVMVKGTSVGSLTDADGKFSIQVPDRNATLVFTFVSYQKKEIAVGDKNFIKVTMEENVQMLDEAVVIGYQSVARRNVHGAVTSIKADDLQGITAPSIDIMLQGAVPGVNIQTFSGEPGGRNTFTVRGNTEVSSADLTSSPLIVLDGVPVDPSVVGYSASSANFLSNINPNDILTLDFLKDAAAAAIYGSKAANGVLIITTKRGKEGKPRISFNGRFGIVTKPVTPKIYMGAAERRAKLDQMAIYGNENNLEATPQILTDSINPMFNNATNWFDLFYKNGVVHDYNLTVSGGDEKANYRIGGGYYKEEGTIIGTGFERFSFTGNFVNKVGSRLELNTSVAYNVNQREPVPGGNSVNNAIGMDISNMPSTLLQLTDIDRNRMLGSYEQAIYDNSDDMIRLSEQASYDILKGKVLSFNTQFSYVKSSSRLDKSEPSTANVDRMSSALSESRQMTTWNIENYFTFNKIFGAHSVMALLGQSAEGITSKYSSMEGRYLSSDYIHVVNGVSKDNLTAYSGIEEAKAASFFARASYIFKDRYSISSSIRTDGSSRFGSNQRWGTFPTASAFWLVSEEPFMNNLKDVVSLLKFRGSWGKSGSLPSGFYGHHNRYMAASSTYDGGGAIIPNFADGIAQKELTWEETKEWDLGMDLEFLNGRFTLIADIYNKEKHGIFYSFMLPKTSGYEKYYTNAVAVRNAGVELALVARVLPATSKWQWNINANISYNKNQIMQLPDGNKTVVEDNRYLMVGQPINSFRLSQYNGIYLNEDMIPFDPYTGLKYKNESGQYVQVGWADYEDVDKDNQYVSWKDKKPIGDPNPKWVGGLNTNLSYGPWSLFVQTSFTLGRDILNTQFAKTMAPLSAQYGADEEGVGFSGGPGANYANPADGHWYYAEDFVARRMMVDLSRYSFWQKDGDNTNYPSRSQYMNNNNFIERSSLFLENGSYLKLNTIMLSYNLDKLKKWGINNARLSLTAENVAIIKSKNTLAADPSNVSPDGYYTGNGYGLPRKFTIGLMFDF</sequence>
<dbReference type="Pfam" id="PF13715">
    <property type="entry name" value="CarbopepD_reg_2"/>
    <property type="match status" value="1"/>
</dbReference>
<evidence type="ECO:0000256" key="8">
    <source>
        <dbReference type="ARBA" id="ARBA00023237"/>
    </source>
</evidence>
<proteinExistence type="inferred from homology"/>
<feature type="domain" description="TonB-dependent receptor plug" evidence="11">
    <location>
        <begin position="133"/>
        <end position="253"/>
    </location>
</feature>
<dbReference type="SUPFAM" id="SSF56935">
    <property type="entry name" value="Porins"/>
    <property type="match status" value="1"/>
</dbReference>
<dbReference type="Proteomes" id="UP000500882">
    <property type="component" value="Chromosome"/>
</dbReference>
<dbReference type="EMBL" id="WCRS01000001">
    <property type="protein sequence ID" value="KAB4479109.1"/>
    <property type="molecule type" value="Genomic_DNA"/>
</dbReference>
<evidence type="ECO:0000256" key="1">
    <source>
        <dbReference type="ARBA" id="ARBA00004571"/>
    </source>
</evidence>
<dbReference type="InterPro" id="IPR023997">
    <property type="entry name" value="TonB-dep_OMP_SusC/RagA_CS"/>
</dbReference>
<evidence type="ECO:0000313" key="15">
    <source>
        <dbReference type="Proteomes" id="UP000488521"/>
    </source>
</evidence>
<evidence type="ECO:0000259" key="11">
    <source>
        <dbReference type="Pfam" id="PF07715"/>
    </source>
</evidence>